<evidence type="ECO:0000256" key="7">
    <source>
        <dbReference type="SAM" id="Phobius"/>
    </source>
</evidence>
<protein>
    <submittedName>
        <fullName evidence="9">Putative ABC transport system permease protein</fullName>
    </submittedName>
</protein>
<feature type="transmembrane region" description="Helical" evidence="7">
    <location>
        <begin position="266"/>
        <end position="291"/>
    </location>
</feature>
<gene>
    <name evidence="9" type="ORF">SAMN05216334_10979</name>
</gene>
<dbReference type="EMBL" id="FNUX01000009">
    <property type="protein sequence ID" value="SEF78811.1"/>
    <property type="molecule type" value="Genomic_DNA"/>
</dbReference>
<organism evidence="9 10">
    <name type="scientific">Nitrosomonas ureae</name>
    <dbReference type="NCBI Taxonomy" id="44577"/>
    <lineage>
        <taxon>Bacteria</taxon>
        <taxon>Pseudomonadati</taxon>
        <taxon>Pseudomonadota</taxon>
        <taxon>Betaproteobacteria</taxon>
        <taxon>Nitrosomonadales</taxon>
        <taxon>Nitrosomonadaceae</taxon>
        <taxon>Nitrosomonas</taxon>
    </lineage>
</organism>
<sequence length="389" mass="44308">MNWIGWLYFPTRLAWRQLVFDRTKLVAATCGVLFACVLVFMQLGFKDSLYASAASAPVKLDGDLFLMHKQSEAMWRPVRFKRSELMRALGNPAVTEAYPLYLGLAPLKNIQTQTKRTLMVYGFDPDSLIFNVDAVKNKHTELRLKDTVLFDEYSRPEFGPMRQLLDAGENVTEINDYKITIIGLFQLGVSFAADGNVITSDLNFMRIFPRRNLDDIDMGVIRLNSGASVERAQAELKNHLNEFVNVFTYEELLHYEKDYWANTAPIGFIFGFGTVMGWVVGLVIVYQILFTDIVNHRNEFATLKAMGYEHGYFVRVVFASSFFLAVLGFIPGYLLSLGLYNLAESQMYMPMPMLISKIITVFMFILSMCFMAGLLAIRKLKDANPADMF</sequence>
<keyword evidence="5 7" id="KW-1133">Transmembrane helix</keyword>
<keyword evidence="6 7" id="KW-0472">Membrane</keyword>
<evidence type="ECO:0000256" key="3">
    <source>
        <dbReference type="ARBA" id="ARBA00022475"/>
    </source>
</evidence>
<keyword evidence="3" id="KW-1003">Cell membrane</keyword>
<reference evidence="9 10" key="1">
    <citation type="submission" date="2016-10" db="EMBL/GenBank/DDBJ databases">
        <authorList>
            <person name="de Groot N.N."/>
        </authorList>
    </citation>
    <scope>NUCLEOTIDE SEQUENCE [LARGE SCALE GENOMIC DNA]</scope>
    <source>
        <strain evidence="9 10">Nm13</strain>
    </source>
</reference>
<evidence type="ECO:0000256" key="1">
    <source>
        <dbReference type="ARBA" id="ARBA00004651"/>
    </source>
</evidence>
<accession>A0A1H5UWI1</accession>
<dbReference type="AlphaFoldDB" id="A0A1H5UWI1"/>
<evidence type="ECO:0000256" key="2">
    <source>
        <dbReference type="ARBA" id="ARBA00022448"/>
    </source>
</evidence>
<evidence type="ECO:0000313" key="10">
    <source>
        <dbReference type="Proteomes" id="UP000236753"/>
    </source>
</evidence>
<feature type="domain" description="ABC3 transporter permease C-terminal" evidence="8">
    <location>
        <begin position="274"/>
        <end position="385"/>
    </location>
</feature>
<dbReference type="InterPro" id="IPR003838">
    <property type="entry name" value="ABC3_permease_C"/>
</dbReference>
<dbReference type="NCBIfam" id="TIGR01185">
    <property type="entry name" value="devC"/>
    <property type="match status" value="1"/>
</dbReference>
<feature type="transmembrane region" description="Helical" evidence="7">
    <location>
        <begin position="354"/>
        <end position="377"/>
    </location>
</feature>
<comment type="subcellular location">
    <subcellularLocation>
        <location evidence="1">Cell membrane</location>
        <topology evidence="1">Multi-pass membrane protein</topology>
    </subcellularLocation>
</comment>
<keyword evidence="4 7" id="KW-0812">Transmembrane</keyword>
<dbReference type="PIRSF" id="PIRSF031773">
    <property type="entry name" value="DevC"/>
    <property type="match status" value="1"/>
</dbReference>
<evidence type="ECO:0000256" key="6">
    <source>
        <dbReference type="ARBA" id="ARBA00023136"/>
    </source>
</evidence>
<feature type="transmembrane region" description="Helical" evidence="7">
    <location>
        <begin position="312"/>
        <end position="334"/>
    </location>
</feature>
<dbReference type="PANTHER" id="PTHR43738">
    <property type="entry name" value="ABC TRANSPORTER, MEMBRANE PROTEIN"/>
    <property type="match status" value="1"/>
</dbReference>
<dbReference type="GO" id="GO:0005886">
    <property type="term" value="C:plasma membrane"/>
    <property type="evidence" value="ECO:0007669"/>
    <property type="project" value="UniProtKB-SubCell"/>
</dbReference>
<dbReference type="InterPro" id="IPR005891">
    <property type="entry name" value="DevC"/>
</dbReference>
<dbReference type="Pfam" id="PF02687">
    <property type="entry name" value="FtsX"/>
    <property type="match status" value="1"/>
</dbReference>
<keyword evidence="2" id="KW-0813">Transport</keyword>
<evidence type="ECO:0000256" key="5">
    <source>
        <dbReference type="ARBA" id="ARBA00022989"/>
    </source>
</evidence>
<proteinExistence type="predicted"/>
<dbReference type="RefSeq" id="WP_258039335.1">
    <property type="nucleotide sequence ID" value="NZ_FNUX01000009.1"/>
</dbReference>
<dbReference type="Proteomes" id="UP000236753">
    <property type="component" value="Unassembled WGS sequence"/>
</dbReference>
<evidence type="ECO:0000259" key="8">
    <source>
        <dbReference type="Pfam" id="PF02687"/>
    </source>
</evidence>
<dbReference type="InterPro" id="IPR051125">
    <property type="entry name" value="ABC-4/HrtB_transporter"/>
</dbReference>
<feature type="transmembrane region" description="Helical" evidence="7">
    <location>
        <begin position="25"/>
        <end position="45"/>
    </location>
</feature>
<evidence type="ECO:0000313" key="9">
    <source>
        <dbReference type="EMBL" id="SEF78811.1"/>
    </source>
</evidence>
<name>A0A1H5UWI1_9PROT</name>
<dbReference type="PANTHER" id="PTHR43738:SF1">
    <property type="entry name" value="HEMIN TRANSPORT SYSTEM PERMEASE PROTEIN HRTB-RELATED"/>
    <property type="match status" value="1"/>
</dbReference>
<evidence type="ECO:0000256" key="4">
    <source>
        <dbReference type="ARBA" id="ARBA00022692"/>
    </source>
</evidence>